<keyword evidence="1" id="KW-0238">DNA-binding</keyword>
<evidence type="ECO:0000256" key="1">
    <source>
        <dbReference type="ARBA" id="ARBA00023125"/>
    </source>
</evidence>
<feature type="coiled-coil region" evidence="2">
    <location>
        <begin position="80"/>
        <end position="114"/>
    </location>
</feature>
<dbReference type="Pfam" id="PF13411">
    <property type="entry name" value="MerR_1"/>
    <property type="match status" value="1"/>
</dbReference>
<dbReference type="KEGG" id="pfre:RM25_0663"/>
<dbReference type="InterPro" id="IPR047057">
    <property type="entry name" value="MerR_fam"/>
</dbReference>
<organism evidence="4">
    <name type="scientific">Propionibacterium freudenreichii subsp. freudenreichii</name>
    <dbReference type="NCBI Taxonomy" id="66712"/>
    <lineage>
        <taxon>Bacteria</taxon>
        <taxon>Bacillati</taxon>
        <taxon>Actinomycetota</taxon>
        <taxon>Actinomycetes</taxon>
        <taxon>Propionibacteriales</taxon>
        <taxon>Propionibacteriaceae</taxon>
        <taxon>Propionibacterium</taxon>
    </lineage>
</organism>
<gene>
    <name evidence="4" type="primary">soxR</name>
    <name evidence="4" type="ORF">PFCIRM138_11295</name>
</gene>
<evidence type="ECO:0000259" key="3">
    <source>
        <dbReference type="PROSITE" id="PS50937"/>
    </source>
</evidence>
<dbReference type="Gene3D" id="1.10.1660.10">
    <property type="match status" value="1"/>
</dbReference>
<dbReference type="SMART" id="SM00422">
    <property type="entry name" value="HTH_MERR"/>
    <property type="match status" value="1"/>
</dbReference>
<dbReference type="GeneID" id="61222601"/>
<dbReference type="PANTHER" id="PTHR30204">
    <property type="entry name" value="REDOX-CYCLING DRUG-SENSING TRANSCRIPTIONAL ACTIVATOR SOXR"/>
    <property type="match status" value="1"/>
</dbReference>
<dbReference type="PANTHER" id="PTHR30204:SF98">
    <property type="entry name" value="HTH-TYPE TRANSCRIPTIONAL REGULATOR ADHR"/>
    <property type="match status" value="1"/>
</dbReference>
<keyword evidence="2" id="KW-0175">Coiled coil</keyword>
<dbReference type="RefSeq" id="WP_013160617.1">
    <property type="nucleotide sequence ID" value="NZ_CP010341.1"/>
</dbReference>
<dbReference type="GO" id="GO:0003677">
    <property type="term" value="F:DNA binding"/>
    <property type="evidence" value="ECO:0007669"/>
    <property type="project" value="UniProtKB-KW"/>
</dbReference>
<evidence type="ECO:0000313" key="4">
    <source>
        <dbReference type="EMBL" id="CEP26993.1"/>
    </source>
</evidence>
<dbReference type="CDD" id="cd01109">
    <property type="entry name" value="HTH_YyaN"/>
    <property type="match status" value="1"/>
</dbReference>
<dbReference type="SUPFAM" id="SSF46955">
    <property type="entry name" value="Putative DNA-binding domain"/>
    <property type="match status" value="1"/>
</dbReference>
<reference evidence="4" key="1">
    <citation type="submission" date="2014-08" db="EMBL/GenBank/DDBJ databases">
        <authorList>
            <person name="Falentin Helene"/>
        </authorList>
    </citation>
    <scope>NUCLEOTIDE SEQUENCE</scope>
</reference>
<dbReference type="PATRIC" id="fig|66712.6.peg.686"/>
<evidence type="ECO:0000256" key="2">
    <source>
        <dbReference type="SAM" id="Coils"/>
    </source>
</evidence>
<dbReference type="AlphaFoldDB" id="A0A068VPL6"/>
<dbReference type="GO" id="GO:0003700">
    <property type="term" value="F:DNA-binding transcription factor activity"/>
    <property type="evidence" value="ECO:0007669"/>
    <property type="project" value="InterPro"/>
</dbReference>
<dbReference type="InterPro" id="IPR009061">
    <property type="entry name" value="DNA-bd_dom_put_sf"/>
</dbReference>
<name>A0A068VPL6_PROFF</name>
<sequence>MRISEVSQITGIPASTLRYYERRGILEPSRSDVGDRDYTDHDIAWIRAVQRLLDTGMPLAQVQEYSQLRHEGDSTVPVRLAMLQSHRGELEARRRRLDEQLAFLDDKIDVYRTKLASQSSH</sequence>
<protein>
    <submittedName>
        <fullName evidence="4">Transcriptional regulator, MerR family</fullName>
    </submittedName>
</protein>
<feature type="domain" description="HTH merR-type" evidence="3">
    <location>
        <begin position="1"/>
        <end position="68"/>
    </location>
</feature>
<dbReference type="InterPro" id="IPR000551">
    <property type="entry name" value="MerR-type_HTH_dom"/>
</dbReference>
<accession>A0A068VPL6</accession>
<dbReference type="EMBL" id="LM676427">
    <property type="protein sequence ID" value="CEP26993.1"/>
    <property type="molecule type" value="Genomic_DNA"/>
</dbReference>
<proteinExistence type="predicted"/>
<dbReference type="PROSITE" id="PS50937">
    <property type="entry name" value="HTH_MERR_2"/>
    <property type="match status" value="1"/>
</dbReference>